<organism evidence="4 5">
    <name type="scientific">Macleaya cordata</name>
    <name type="common">Five-seeded plume-poppy</name>
    <name type="synonym">Bocconia cordata</name>
    <dbReference type="NCBI Taxonomy" id="56857"/>
    <lineage>
        <taxon>Eukaryota</taxon>
        <taxon>Viridiplantae</taxon>
        <taxon>Streptophyta</taxon>
        <taxon>Embryophyta</taxon>
        <taxon>Tracheophyta</taxon>
        <taxon>Spermatophyta</taxon>
        <taxon>Magnoliopsida</taxon>
        <taxon>Ranunculales</taxon>
        <taxon>Papaveraceae</taxon>
        <taxon>Papaveroideae</taxon>
        <taxon>Macleaya</taxon>
    </lineage>
</organism>
<dbReference type="PANTHER" id="PTHR13620">
    <property type="entry name" value="3-5 EXONUCLEASE"/>
    <property type="match status" value="1"/>
</dbReference>
<dbReference type="InterPro" id="IPR036397">
    <property type="entry name" value="RNaseH_sf"/>
</dbReference>
<dbReference type="GO" id="GO:0005634">
    <property type="term" value="C:nucleus"/>
    <property type="evidence" value="ECO:0007669"/>
    <property type="project" value="TreeGrafter"/>
</dbReference>
<evidence type="ECO:0000259" key="3">
    <source>
        <dbReference type="SMART" id="SM00474"/>
    </source>
</evidence>
<dbReference type="PANTHER" id="PTHR13620:SF105">
    <property type="entry name" value="OS01G0737700 PROTEIN"/>
    <property type="match status" value="1"/>
</dbReference>
<keyword evidence="2" id="KW-0378">Hydrolase</keyword>
<keyword evidence="4" id="KW-0269">Exonuclease</keyword>
<dbReference type="Gene3D" id="3.30.420.10">
    <property type="entry name" value="Ribonuclease H-like superfamily/Ribonuclease H"/>
    <property type="match status" value="1"/>
</dbReference>
<sequence length="211" mass="24141">MTTASIEDLNCSANTHQTYTVTFHEDQINTVVTQTASIVDDWVSNIHRDFNRILNNLVVGFDIEWRPTFNRNQENKAALLQLCVGHRCLIFQFLYADHIPRSLIEFLNNPNFTFVGVGIDEDVEKLLYDHELGVANTLDLRHLAVQKLNKNELSKAGLKGLTEAVLGLELKKPKKVTMSRWDVEYLTYDQIMYACLDAFVAFKMGKNLMSL</sequence>
<dbReference type="SMART" id="SM00474">
    <property type="entry name" value="35EXOc"/>
    <property type="match status" value="1"/>
</dbReference>
<dbReference type="FunFam" id="3.30.420.10:FF:000054">
    <property type="entry name" value="Werner Syndrome-like exonuclease"/>
    <property type="match status" value="1"/>
</dbReference>
<dbReference type="CDD" id="cd06141">
    <property type="entry name" value="WRN_exo"/>
    <property type="match status" value="1"/>
</dbReference>
<dbReference type="FunCoup" id="A0A200R229">
    <property type="interactions" value="63"/>
</dbReference>
<dbReference type="GO" id="GO:0006139">
    <property type="term" value="P:nucleobase-containing compound metabolic process"/>
    <property type="evidence" value="ECO:0007669"/>
    <property type="project" value="InterPro"/>
</dbReference>
<dbReference type="Pfam" id="PF01612">
    <property type="entry name" value="DNA_pol_A_exo1"/>
    <property type="match status" value="1"/>
</dbReference>
<dbReference type="GO" id="GO:0003676">
    <property type="term" value="F:nucleic acid binding"/>
    <property type="evidence" value="ECO:0007669"/>
    <property type="project" value="InterPro"/>
</dbReference>
<evidence type="ECO:0000313" key="5">
    <source>
        <dbReference type="Proteomes" id="UP000195402"/>
    </source>
</evidence>
<dbReference type="GO" id="GO:0005737">
    <property type="term" value="C:cytoplasm"/>
    <property type="evidence" value="ECO:0007669"/>
    <property type="project" value="TreeGrafter"/>
</dbReference>
<proteinExistence type="predicted"/>
<dbReference type="STRING" id="56857.A0A200R229"/>
<dbReference type="OMA" id="KQQCSNW"/>
<accession>A0A200R229</accession>
<dbReference type="InterPro" id="IPR051132">
    <property type="entry name" value="3-5_Exonuclease_domain"/>
</dbReference>
<dbReference type="InParanoid" id="A0A200R229"/>
<dbReference type="GO" id="GO:0008408">
    <property type="term" value="F:3'-5' exonuclease activity"/>
    <property type="evidence" value="ECO:0007669"/>
    <property type="project" value="InterPro"/>
</dbReference>
<reference evidence="4 5" key="1">
    <citation type="journal article" date="2017" name="Mol. Plant">
        <title>The Genome of Medicinal Plant Macleaya cordata Provides New Insights into Benzylisoquinoline Alkaloids Metabolism.</title>
        <authorList>
            <person name="Liu X."/>
            <person name="Liu Y."/>
            <person name="Huang P."/>
            <person name="Ma Y."/>
            <person name="Qing Z."/>
            <person name="Tang Q."/>
            <person name="Cao H."/>
            <person name="Cheng P."/>
            <person name="Zheng Y."/>
            <person name="Yuan Z."/>
            <person name="Zhou Y."/>
            <person name="Liu J."/>
            <person name="Tang Z."/>
            <person name="Zhuo Y."/>
            <person name="Zhang Y."/>
            <person name="Yu L."/>
            <person name="Huang J."/>
            <person name="Yang P."/>
            <person name="Peng Q."/>
            <person name="Zhang J."/>
            <person name="Jiang W."/>
            <person name="Zhang Z."/>
            <person name="Lin K."/>
            <person name="Ro D.K."/>
            <person name="Chen X."/>
            <person name="Xiong X."/>
            <person name="Shang Y."/>
            <person name="Huang S."/>
            <person name="Zeng J."/>
        </authorList>
    </citation>
    <scope>NUCLEOTIDE SEQUENCE [LARGE SCALE GENOMIC DNA]</scope>
    <source>
        <strain evidence="5">cv. BLH2017</strain>
        <tissue evidence="4">Root</tissue>
    </source>
</reference>
<gene>
    <name evidence="4" type="ORF">BVC80_1543g198</name>
</gene>
<dbReference type="AlphaFoldDB" id="A0A200R229"/>
<name>A0A200R229_MACCD</name>
<dbReference type="Proteomes" id="UP000195402">
    <property type="component" value="Unassembled WGS sequence"/>
</dbReference>
<evidence type="ECO:0000313" key="4">
    <source>
        <dbReference type="EMBL" id="OVA16745.1"/>
    </source>
</evidence>
<dbReference type="SUPFAM" id="SSF53098">
    <property type="entry name" value="Ribonuclease H-like"/>
    <property type="match status" value="1"/>
</dbReference>
<feature type="domain" description="3'-5' exonuclease" evidence="3">
    <location>
        <begin position="28"/>
        <end position="209"/>
    </location>
</feature>
<dbReference type="OrthoDB" id="1920326at2759"/>
<comment type="caution">
    <text evidence="4">The sequence shown here is derived from an EMBL/GenBank/DDBJ whole genome shotgun (WGS) entry which is preliminary data.</text>
</comment>
<dbReference type="InterPro" id="IPR002562">
    <property type="entry name" value="3'-5'_exonuclease_dom"/>
</dbReference>
<dbReference type="InterPro" id="IPR012337">
    <property type="entry name" value="RNaseH-like_sf"/>
</dbReference>
<evidence type="ECO:0000256" key="1">
    <source>
        <dbReference type="ARBA" id="ARBA00022722"/>
    </source>
</evidence>
<dbReference type="EMBL" id="MVGT01000481">
    <property type="protein sequence ID" value="OVA16745.1"/>
    <property type="molecule type" value="Genomic_DNA"/>
</dbReference>
<evidence type="ECO:0000256" key="2">
    <source>
        <dbReference type="ARBA" id="ARBA00022801"/>
    </source>
</evidence>
<protein>
    <submittedName>
        <fullName evidence="4">3'-5' exonuclease domain</fullName>
    </submittedName>
</protein>
<keyword evidence="5" id="KW-1185">Reference proteome</keyword>
<keyword evidence="1" id="KW-0540">Nuclease</keyword>